<dbReference type="InterPro" id="IPR039309">
    <property type="entry name" value="BT1"/>
</dbReference>
<protein>
    <recommendedName>
        <fullName evidence="10">Folate-biopterin transporter 7</fullName>
    </recommendedName>
</protein>
<feature type="transmembrane region" description="Helical" evidence="7">
    <location>
        <begin position="176"/>
        <end position="194"/>
    </location>
</feature>
<keyword evidence="9" id="KW-1185">Reference proteome</keyword>
<feature type="transmembrane region" description="Helical" evidence="7">
    <location>
        <begin position="261"/>
        <end position="282"/>
    </location>
</feature>
<dbReference type="EMBL" id="DUZY01000003">
    <property type="protein sequence ID" value="DAD32766.1"/>
    <property type="molecule type" value="Genomic_DNA"/>
</dbReference>
<dbReference type="InterPro" id="IPR036259">
    <property type="entry name" value="MFS_trans_sf"/>
</dbReference>
<accession>A0A822YPJ7</accession>
<evidence type="ECO:0000256" key="7">
    <source>
        <dbReference type="SAM" id="Phobius"/>
    </source>
</evidence>
<dbReference type="Pfam" id="PF03092">
    <property type="entry name" value="BT1"/>
    <property type="match status" value="1"/>
</dbReference>
<gene>
    <name evidence="8" type="ORF">HUJ06_011617</name>
</gene>
<keyword evidence="3" id="KW-0813">Transport</keyword>
<evidence type="ECO:0000256" key="3">
    <source>
        <dbReference type="ARBA" id="ARBA00022448"/>
    </source>
</evidence>
<evidence type="ECO:0000256" key="1">
    <source>
        <dbReference type="ARBA" id="ARBA00004141"/>
    </source>
</evidence>
<feature type="transmembrane region" description="Helical" evidence="7">
    <location>
        <begin position="364"/>
        <end position="390"/>
    </location>
</feature>
<dbReference type="Gene3D" id="1.20.1250.20">
    <property type="entry name" value="MFS general substrate transporter like domains"/>
    <property type="match status" value="1"/>
</dbReference>
<dbReference type="Proteomes" id="UP000607653">
    <property type="component" value="Unassembled WGS sequence"/>
</dbReference>
<feature type="transmembrane region" description="Helical" evidence="7">
    <location>
        <begin position="12"/>
        <end position="34"/>
    </location>
</feature>
<dbReference type="GO" id="GO:0016020">
    <property type="term" value="C:membrane"/>
    <property type="evidence" value="ECO:0007669"/>
    <property type="project" value="UniProtKB-SubCell"/>
</dbReference>
<evidence type="ECO:0000313" key="8">
    <source>
        <dbReference type="EMBL" id="DAD32766.1"/>
    </source>
</evidence>
<proteinExistence type="inferred from homology"/>
<evidence type="ECO:0000256" key="6">
    <source>
        <dbReference type="ARBA" id="ARBA00023136"/>
    </source>
</evidence>
<sequence>MSWPAGNPLRPLLGFGYWVQGFQCFPWMGVSFFLKDSLNAAPSTLQLLQTLADIPKIIKWFHGIVSDAIYIRGQHRIPYIAIGVLLQATSWLSIGYFPSSGISIFTITLLLCVSNLGASIVEVVHEALVTEVGRQMSQSSPSTGLKSFVMVASSVGGVFGNFLSIRGIKHYSPKRMFVAFGLLLSVQLLTTFTVHESSLDLPKSASDSGIQEKFFELSIALCEPKILYAIAWYATSYAIVPSFKGTMFFHQTQHLNLAPSVLVYSSLFGEAATLLWSITYSYNQRLQSVPPGELISIVQVIMALFKFSNVLFVNGFYKKIGIEDSLYVVIFLGLSDVLSGFRWLPFSVILAKLCPQGCEGSLMAFVMSSIELAYFICRTLGIALMILLGISENDFSKLPEAILIQVIFTLLPLCWSSCILIGVS</sequence>
<name>A0A822YPJ7_NELNU</name>
<keyword evidence="5 7" id="KW-1133">Transmembrane helix</keyword>
<feature type="transmembrane region" description="Helical" evidence="7">
    <location>
        <begin position="145"/>
        <end position="164"/>
    </location>
</feature>
<comment type="caution">
    <text evidence="8">The sequence shown here is derived from an EMBL/GenBank/DDBJ whole genome shotgun (WGS) entry which is preliminary data.</text>
</comment>
<feature type="transmembrane region" description="Helical" evidence="7">
    <location>
        <begin position="226"/>
        <end position="249"/>
    </location>
</feature>
<evidence type="ECO:0008006" key="10">
    <source>
        <dbReference type="Google" id="ProtNLM"/>
    </source>
</evidence>
<evidence type="ECO:0000256" key="5">
    <source>
        <dbReference type="ARBA" id="ARBA00022989"/>
    </source>
</evidence>
<feature type="transmembrane region" description="Helical" evidence="7">
    <location>
        <begin position="77"/>
        <end position="97"/>
    </location>
</feature>
<feature type="transmembrane region" description="Helical" evidence="7">
    <location>
        <begin position="104"/>
        <end position="125"/>
    </location>
</feature>
<reference evidence="8 9" key="1">
    <citation type="journal article" date="2020" name="Mol. Biol. Evol.">
        <title>Distinct Expression and Methylation Patterns for Genes with Different Fates following a Single Whole-Genome Duplication in Flowering Plants.</title>
        <authorList>
            <person name="Shi T."/>
            <person name="Rahmani R.S."/>
            <person name="Gugger P.F."/>
            <person name="Wang M."/>
            <person name="Li H."/>
            <person name="Zhang Y."/>
            <person name="Li Z."/>
            <person name="Wang Q."/>
            <person name="Van de Peer Y."/>
            <person name="Marchal K."/>
            <person name="Chen J."/>
        </authorList>
    </citation>
    <scope>NUCLEOTIDE SEQUENCE [LARGE SCALE GENOMIC DNA]</scope>
    <source>
        <tissue evidence="8">Leaf</tissue>
    </source>
</reference>
<dbReference type="PANTHER" id="PTHR31585:SF2">
    <property type="entry name" value="FOLATE-BIOPTERIN TRANSPORTER 7-RELATED"/>
    <property type="match status" value="1"/>
</dbReference>
<keyword evidence="6 7" id="KW-0472">Membrane</keyword>
<dbReference type="SUPFAM" id="SSF103473">
    <property type="entry name" value="MFS general substrate transporter"/>
    <property type="match status" value="1"/>
</dbReference>
<organism evidence="8 9">
    <name type="scientific">Nelumbo nucifera</name>
    <name type="common">Sacred lotus</name>
    <dbReference type="NCBI Taxonomy" id="4432"/>
    <lineage>
        <taxon>Eukaryota</taxon>
        <taxon>Viridiplantae</taxon>
        <taxon>Streptophyta</taxon>
        <taxon>Embryophyta</taxon>
        <taxon>Tracheophyta</taxon>
        <taxon>Spermatophyta</taxon>
        <taxon>Magnoliopsida</taxon>
        <taxon>Proteales</taxon>
        <taxon>Nelumbonaceae</taxon>
        <taxon>Nelumbo</taxon>
    </lineage>
</organism>
<comment type="similarity">
    <text evidence="2">Belongs to the major facilitator superfamily. Folate-biopterin transporter (TC 2.A.71) family.</text>
</comment>
<evidence type="ECO:0000256" key="4">
    <source>
        <dbReference type="ARBA" id="ARBA00022692"/>
    </source>
</evidence>
<evidence type="ECO:0000256" key="2">
    <source>
        <dbReference type="ARBA" id="ARBA00007015"/>
    </source>
</evidence>
<feature type="transmembrane region" description="Helical" evidence="7">
    <location>
        <begin position="294"/>
        <end position="313"/>
    </location>
</feature>
<comment type="subcellular location">
    <subcellularLocation>
        <location evidence="1">Membrane</location>
        <topology evidence="1">Multi-pass membrane protein</topology>
    </subcellularLocation>
</comment>
<keyword evidence="4 7" id="KW-0812">Transmembrane</keyword>
<feature type="transmembrane region" description="Helical" evidence="7">
    <location>
        <begin position="402"/>
        <end position="423"/>
    </location>
</feature>
<evidence type="ECO:0000313" key="9">
    <source>
        <dbReference type="Proteomes" id="UP000607653"/>
    </source>
</evidence>
<dbReference type="AlphaFoldDB" id="A0A822YPJ7"/>
<dbReference type="PANTHER" id="PTHR31585">
    <property type="entry name" value="FOLATE-BIOPTERIN TRANSPORTER 1, CHLOROPLASTIC"/>
    <property type="match status" value="1"/>
</dbReference>